<reference evidence="1 2" key="1">
    <citation type="submission" date="2024-02" db="EMBL/GenBank/DDBJ databases">
        <title>De novo assembly and annotation of 12 fungi associated with fruit tree decline syndrome in Ontario, Canada.</title>
        <authorList>
            <person name="Sulman M."/>
            <person name="Ellouze W."/>
            <person name="Ilyukhin E."/>
        </authorList>
    </citation>
    <scope>NUCLEOTIDE SEQUENCE [LARGE SCALE GENOMIC DNA]</scope>
    <source>
        <strain evidence="1 2">M42-189</strain>
    </source>
</reference>
<dbReference type="Proteomes" id="UP001521785">
    <property type="component" value="Unassembled WGS sequence"/>
</dbReference>
<dbReference type="EMBL" id="JAKJXO020000006">
    <property type="protein sequence ID" value="KAL1603515.1"/>
    <property type="molecule type" value="Genomic_DNA"/>
</dbReference>
<evidence type="ECO:0008006" key="3">
    <source>
        <dbReference type="Google" id="ProtNLM"/>
    </source>
</evidence>
<evidence type="ECO:0000313" key="1">
    <source>
        <dbReference type="EMBL" id="KAL1603515.1"/>
    </source>
</evidence>
<dbReference type="CDD" id="cd09917">
    <property type="entry name" value="F-box_SF"/>
    <property type="match status" value="1"/>
</dbReference>
<sequence length="321" mass="37467">MTKTFSDLSVDLVYVIFSHLWLEKIDLCNLALTCRPFRDIAQRFLVRDTSISHSVNGSRTKLFLRTLMERPDLVVHVHRLELDLLREDIHWPEEQQTIHQITRLLTNLRDFCYLSRDYKAWHYSVPLPLKWTREHAHDQVRRVEWHHNMAPWELRKCMELPSIEKIRVRELQDDSYGRFTSFDLPARKHRTSSLTELRIGSPSTLASEALHKLLHMPRNLKKITFESRKEYHSVLQPAGLVFLLQPVRNSLEELHVEIRENLFGTSTQTVNLSEFTSVRNLTLPFRYIFGPGTAASPLSAAASLPPHLRDLKVRDLPASIG</sequence>
<protein>
    <recommendedName>
        <fullName evidence="3">F-box domain-containing protein</fullName>
    </recommendedName>
</protein>
<organism evidence="1 2">
    <name type="scientific">Paraconiothyrium brasiliense</name>
    <dbReference type="NCBI Taxonomy" id="300254"/>
    <lineage>
        <taxon>Eukaryota</taxon>
        <taxon>Fungi</taxon>
        <taxon>Dikarya</taxon>
        <taxon>Ascomycota</taxon>
        <taxon>Pezizomycotina</taxon>
        <taxon>Dothideomycetes</taxon>
        <taxon>Pleosporomycetidae</taxon>
        <taxon>Pleosporales</taxon>
        <taxon>Massarineae</taxon>
        <taxon>Didymosphaeriaceae</taxon>
        <taxon>Paraconiothyrium</taxon>
    </lineage>
</organism>
<dbReference type="InterPro" id="IPR036047">
    <property type="entry name" value="F-box-like_dom_sf"/>
</dbReference>
<gene>
    <name evidence="1" type="ORF">SLS60_005102</name>
</gene>
<accession>A0ABR3RGE2</accession>
<keyword evidence="2" id="KW-1185">Reference proteome</keyword>
<proteinExistence type="predicted"/>
<evidence type="ECO:0000313" key="2">
    <source>
        <dbReference type="Proteomes" id="UP001521785"/>
    </source>
</evidence>
<comment type="caution">
    <text evidence="1">The sequence shown here is derived from an EMBL/GenBank/DDBJ whole genome shotgun (WGS) entry which is preliminary data.</text>
</comment>
<name>A0ABR3RGE2_9PLEO</name>
<dbReference type="SUPFAM" id="SSF81383">
    <property type="entry name" value="F-box domain"/>
    <property type="match status" value="1"/>
</dbReference>